<name>A0ABS1DKZ8_9PROT</name>
<evidence type="ECO:0000313" key="4">
    <source>
        <dbReference type="EMBL" id="MBK1671200.1"/>
    </source>
</evidence>
<gene>
    <name evidence="4" type="ORF">CKO28_24665</name>
</gene>
<proteinExistence type="predicted"/>
<dbReference type="InterPro" id="IPR008927">
    <property type="entry name" value="6-PGluconate_DH-like_C_sf"/>
</dbReference>
<dbReference type="PANTHER" id="PTHR48075:SF5">
    <property type="entry name" value="3-HYDROXYBUTYRYL-COA DEHYDROGENASE"/>
    <property type="match status" value="1"/>
</dbReference>
<dbReference type="EMBL" id="NRRL01000156">
    <property type="protein sequence ID" value="MBK1671200.1"/>
    <property type="molecule type" value="Genomic_DNA"/>
</dbReference>
<accession>A0ABS1DKZ8</accession>
<evidence type="ECO:0000256" key="1">
    <source>
        <dbReference type="ARBA" id="ARBA00023002"/>
    </source>
</evidence>
<sequence length="449" mass="47075">MSEHAIRRVAVIGAGRMGTGIAQVCALTGLPTVLVDRDPDAAQGARQTIQAALHRAVGRERLSATNRDRALASLTLGGLADLSDVDLAIEAVPEDLDAKTQVFRALAEAAPQARLATNTRTLSVSALGRAAGRPDLAGLHFVDPVPRTRVLEVVCDDTAWPALNGFAMRLGKIAVRSADSPGFIVERCSQPLVLEAGRMLGEGLADAAQLDACLSTALGAPLGPFERIDLAGTDVAADHAERLWRALGEPARFAPDPRLAELARAGKLGRQSGEGFHSYPRSAPETPDAVNEVGPFMELLAQVCPIATTDGRTAAERAGPNGLALLDVAPAPFMERPSLAFAAAGLDTATKRELHKTGGHEGIALVEVPDAPGLIALRAVSAVVNEAGHAAAEGVAELAEIDRALQLGLFWTVGPKRLISWFKPAIQRTLQALEARDGQGIYTPAPRIF</sequence>
<dbReference type="Gene3D" id="1.10.1040.10">
    <property type="entry name" value="N-(1-d-carboxylethyl)-l-norvaline Dehydrogenase, domain 2"/>
    <property type="match status" value="2"/>
</dbReference>
<dbReference type="InterPro" id="IPR006176">
    <property type="entry name" value="3-OHacyl-CoA_DH_NAD-bd"/>
</dbReference>
<dbReference type="SUPFAM" id="SSF48179">
    <property type="entry name" value="6-phosphogluconate dehydrogenase C-terminal domain-like"/>
    <property type="match status" value="2"/>
</dbReference>
<feature type="domain" description="3-hydroxyacyl-CoA dehydrogenase C-terminal" evidence="2">
    <location>
        <begin position="182"/>
        <end position="279"/>
    </location>
</feature>
<organism evidence="4 5">
    <name type="scientific">Rhodovibrio sodomensis</name>
    <dbReference type="NCBI Taxonomy" id="1088"/>
    <lineage>
        <taxon>Bacteria</taxon>
        <taxon>Pseudomonadati</taxon>
        <taxon>Pseudomonadota</taxon>
        <taxon>Alphaproteobacteria</taxon>
        <taxon>Rhodospirillales</taxon>
        <taxon>Rhodovibrionaceae</taxon>
        <taxon>Rhodovibrio</taxon>
    </lineage>
</organism>
<dbReference type="Gene3D" id="3.40.50.720">
    <property type="entry name" value="NAD(P)-binding Rossmann-like Domain"/>
    <property type="match status" value="1"/>
</dbReference>
<evidence type="ECO:0000259" key="2">
    <source>
        <dbReference type="Pfam" id="PF00725"/>
    </source>
</evidence>
<keyword evidence="1" id="KW-0560">Oxidoreductase</keyword>
<dbReference type="SUPFAM" id="SSF51735">
    <property type="entry name" value="NAD(P)-binding Rossmann-fold domains"/>
    <property type="match status" value="1"/>
</dbReference>
<dbReference type="Pfam" id="PF02737">
    <property type="entry name" value="3HCDH_N"/>
    <property type="match status" value="1"/>
</dbReference>
<evidence type="ECO:0008006" key="6">
    <source>
        <dbReference type="Google" id="ProtNLM"/>
    </source>
</evidence>
<dbReference type="PANTHER" id="PTHR48075">
    <property type="entry name" value="3-HYDROXYACYL-COA DEHYDROGENASE FAMILY PROTEIN"/>
    <property type="match status" value="1"/>
</dbReference>
<dbReference type="InterPro" id="IPR036291">
    <property type="entry name" value="NAD(P)-bd_dom_sf"/>
</dbReference>
<evidence type="ECO:0000259" key="3">
    <source>
        <dbReference type="Pfam" id="PF02737"/>
    </source>
</evidence>
<reference evidence="4 5" key="1">
    <citation type="journal article" date="2020" name="Microorganisms">
        <title>Osmotic Adaptation and Compatible Solute Biosynthesis of Phototrophic Bacteria as Revealed from Genome Analyses.</title>
        <authorList>
            <person name="Imhoff J.F."/>
            <person name="Rahn T."/>
            <person name="Kunzel S."/>
            <person name="Keller A."/>
            <person name="Neulinger S.C."/>
        </authorList>
    </citation>
    <scope>NUCLEOTIDE SEQUENCE [LARGE SCALE GENOMIC DNA]</scope>
    <source>
        <strain evidence="4 5">DSM 9895</strain>
    </source>
</reference>
<protein>
    <recommendedName>
        <fullName evidence="6">3-hydroxyacyl-CoA dehydrogenase</fullName>
    </recommendedName>
</protein>
<dbReference type="InterPro" id="IPR006108">
    <property type="entry name" value="3HC_DH_C"/>
</dbReference>
<dbReference type="Pfam" id="PF00725">
    <property type="entry name" value="3HCDH"/>
    <property type="match status" value="1"/>
</dbReference>
<evidence type="ECO:0000313" key="5">
    <source>
        <dbReference type="Proteomes" id="UP001296873"/>
    </source>
</evidence>
<feature type="domain" description="3-hydroxyacyl-CoA dehydrogenase NAD binding" evidence="3">
    <location>
        <begin position="9"/>
        <end position="176"/>
    </location>
</feature>
<dbReference type="Proteomes" id="UP001296873">
    <property type="component" value="Unassembled WGS sequence"/>
</dbReference>
<dbReference type="RefSeq" id="WP_200343801.1">
    <property type="nucleotide sequence ID" value="NZ_NRRL01000156.1"/>
</dbReference>
<comment type="caution">
    <text evidence="4">The sequence shown here is derived from an EMBL/GenBank/DDBJ whole genome shotgun (WGS) entry which is preliminary data.</text>
</comment>
<keyword evidence="5" id="KW-1185">Reference proteome</keyword>
<dbReference type="InterPro" id="IPR013328">
    <property type="entry name" value="6PGD_dom2"/>
</dbReference>